<evidence type="ECO:0000259" key="2">
    <source>
        <dbReference type="Pfam" id="PF01370"/>
    </source>
</evidence>
<keyword evidence="4" id="KW-1185">Reference proteome</keyword>
<evidence type="ECO:0000256" key="1">
    <source>
        <dbReference type="ARBA" id="ARBA00007637"/>
    </source>
</evidence>
<dbReference type="OrthoDB" id="202470at2759"/>
<dbReference type="PANTHER" id="PTHR43000">
    <property type="entry name" value="DTDP-D-GLUCOSE 4,6-DEHYDRATASE-RELATED"/>
    <property type="match status" value="1"/>
</dbReference>
<evidence type="ECO:0000313" key="4">
    <source>
        <dbReference type="Proteomes" id="UP001063166"/>
    </source>
</evidence>
<reference evidence="3" key="1">
    <citation type="submission" date="2022-07" db="EMBL/GenBank/DDBJ databases">
        <title>The genome of Lyophyllum shimeji provides insight into the initial evolution of ectomycorrhizal fungal genome.</title>
        <authorList>
            <person name="Kobayashi Y."/>
            <person name="Shibata T."/>
            <person name="Hirakawa H."/>
            <person name="Shigenobu S."/>
            <person name="Nishiyama T."/>
            <person name="Yamada A."/>
            <person name="Hasebe M."/>
            <person name="Kawaguchi M."/>
        </authorList>
    </citation>
    <scope>NUCLEOTIDE SEQUENCE</scope>
    <source>
        <strain evidence="3">AT787</strain>
    </source>
</reference>
<sequence>MPKVLVTGSSGHLGHALMLKLPSYGYQPIGIDILPSQSTTIVGSIADRVFLAKLFEEHQDITAVLHTATLHKPHIISHTNDEFVQTNVSGTLALLETAASKPGARCQAFIFTSTTSTFGRALAPRPGEPAAWIDESVVPVPKNIYGITKVAAEDLCELVHRQSGMPVVVLRTSRFFPEPDDADEVRAEWDDENLKVCELAYRRVDIADVVSAHVCALEKAGKGEVRWGRYVVSAPTPFVRCEELMRRLDGDAPAVMREVCPEYEEVFGRRGWRFLPRLDRVYDSSKAVRELGWKPEWTFGRAVEAVARGESWQSELTRQVGKKGYHEETTGVYTTR</sequence>
<accession>A0A9P3UK87</accession>
<dbReference type="Pfam" id="PF01370">
    <property type="entry name" value="Epimerase"/>
    <property type="match status" value="1"/>
</dbReference>
<dbReference type="CDD" id="cd08946">
    <property type="entry name" value="SDR_e"/>
    <property type="match status" value="1"/>
</dbReference>
<gene>
    <name evidence="3" type="ORF">LshimejAT787_0111090</name>
</gene>
<dbReference type="EMBL" id="BRPK01000001">
    <property type="protein sequence ID" value="GLB34225.1"/>
    <property type="molecule type" value="Genomic_DNA"/>
</dbReference>
<name>A0A9P3UK87_LYOSH</name>
<protein>
    <submittedName>
        <fullName evidence="3">NAD dependent epimerase dehydratase family protein</fullName>
    </submittedName>
</protein>
<proteinExistence type="inferred from homology"/>
<dbReference type="AlphaFoldDB" id="A0A9P3UK87"/>
<dbReference type="InterPro" id="IPR036291">
    <property type="entry name" value="NAD(P)-bd_dom_sf"/>
</dbReference>
<comment type="similarity">
    <text evidence="1">Belongs to the NAD(P)-dependent epimerase/dehydratase family.</text>
</comment>
<dbReference type="Gene3D" id="3.40.50.720">
    <property type="entry name" value="NAD(P)-binding Rossmann-like Domain"/>
    <property type="match status" value="1"/>
</dbReference>
<dbReference type="InterPro" id="IPR001509">
    <property type="entry name" value="Epimerase_deHydtase"/>
</dbReference>
<evidence type="ECO:0000313" key="3">
    <source>
        <dbReference type="EMBL" id="GLB34225.1"/>
    </source>
</evidence>
<dbReference type="SUPFAM" id="SSF51735">
    <property type="entry name" value="NAD(P)-binding Rossmann-fold domains"/>
    <property type="match status" value="1"/>
</dbReference>
<feature type="domain" description="NAD-dependent epimerase/dehydratase" evidence="2">
    <location>
        <begin position="4"/>
        <end position="219"/>
    </location>
</feature>
<dbReference type="Proteomes" id="UP001063166">
    <property type="component" value="Unassembled WGS sequence"/>
</dbReference>
<comment type="caution">
    <text evidence="3">The sequence shown here is derived from an EMBL/GenBank/DDBJ whole genome shotgun (WGS) entry which is preliminary data.</text>
</comment>
<organism evidence="3 4">
    <name type="scientific">Lyophyllum shimeji</name>
    <name type="common">Hon-shimeji</name>
    <name type="synonym">Tricholoma shimeji</name>
    <dbReference type="NCBI Taxonomy" id="47721"/>
    <lineage>
        <taxon>Eukaryota</taxon>
        <taxon>Fungi</taxon>
        <taxon>Dikarya</taxon>
        <taxon>Basidiomycota</taxon>
        <taxon>Agaricomycotina</taxon>
        <taxon>Agaricomycetes</taxon>
        <taxon>Agaricomycetidae</taxon>
        <taxon>Agaricales</taxon>
        <taxon>Tricholomatineae</taxon>
        <taxon>Lyophyllaceae</taxon>
        <taxon>Lyophyllum</taxon>
    </lineage>
</organism>